<dbReference type="EMBL" id="CAEZWT010000025">
    <property type="protein sequence ID" value="CAB4667814.1"/>
    <property type="molecule type" value="Genomic_DNA"/>
</dbReference>
<gene>
    <name evidence="1" type="ORF">UFOPK2289_00942</name>
    <name evidence="2" type="ORF">UFOPK2822_00391</name>
    <name evidence="3" type="ORF">UFOPK3346_00253</name>
    <name evidence="4" type="ORF">UFOPK3670_00217</name>
    <name evidence="5" type="ORF">UFOPK4308_00280</name>
</gene>
<dbReference type="EMBL" id="CAFBQL010000002">
    <property type="protein sequence ID" value="CAB5053936.1"/>
    <property type="molecule type" value="Genomic_DNA"/>
</dbReference>
<dbReference type="EMBL" id="CAFBLE010000002">
    <property type="protein sequence ID" value="CAB4857190.1"/>
    <property type="molecule type" value="Genomic_DNA"/>
</dbReference>
<reference evidence="3" key="1">
    <citation type="submission" date="2020-05" db="EMBL/GenBank/DDBJ databases">
        <authorList>
            <person name="Chiriac C."/>
            <person name="Salcher M."/>
            <person name="Ghai R."/>
            <person name="Kavagutti S V."/>
        </authorList>
    </citation>
    <scope>NUCLEOTIDE SEQUENCE</scope>
</reference>
<evidence type="ECO:0000313" key="5">
    <source>
        <dbReference type="EMBL" id="CAB5053936.1"/>
    </source>
</evidence>
<protein>
    <submittedName>
        <fullName evidence="3">Unannotated protein</fullName>
    </submittedName>
</protein>
<accession>A0A6J7CH89</accession>
<dbReference type="Pfam" id="PF11292">
    <property type="entry name" value="DUF3093"/>
    <property type="match status" value="1"/>
</dbReference>
<name>A0A6J7CH89_9ZZZZ</name>
<dbReference type="InterPro" id="IPR021443">
    <property type="entry name" value="DUF3093"/>
</dbReference>
<sequence length="87" mass="9978">MSIVVTDQQLYIGRAHIERKYLAKVTILMAPEMLLTRGRNADPSAFLAIRFWENKGIKVELNDKADPTPYWLISSRKCDELARALKS</sequence>
<proteinExistence type="predicted"/>
<evidence type="ECO:0000313" key="4">
    <source>
        <dbReference type="EMBL" id="CAB4913669.1"/>
    </source>
</evidence>
<organism evidence="3">
    <name type="scientific">freshwater metagenome</name>
    <dbReference type="NCBI Taxonomy" id="449393"/>
    <lineage>
        <taxon>unclassified sequences</taxon>
        <taxon>metagenomes</taxon>
        <taxon>ecological metagenomes</taxon>
    </lineage>
</organism>
<dbReference type="EMBL" id="CAFBMV010000001">
    <property type="protein sequence ID" value="CAB4913669.1"/>
    <property type="molecule type" value="Genomic_DNA"/>
</dbReference>
<evidence type="ECO:0000313" key="1">
    <source>
        <dbReference type="EMBL" id="CAB4667814.1"/>
    </source>
</evidence>
<evidence type="ECO:0000313" key="2">
    <source>
        <dbReference type="EMBL" id="CAB4744205.1"/>
    </source>
</evidence>
<evidence type="ECO:0000313" key="3">
    <source>
        <dbReference type="EMBL" id="CAB4857190.1"/>
    </source>
</evidence>
<dbReference type="EMBL" id="CAEZZC010000004">
    <property type="protein sequence ID" value="CAB4744205.1"/>
    <property type="molecule type" value="Genomic_DNA"/>
</dbReference>
<dbReference type="AlphaFoldDB" id="A0A6J7CH89"/>